<dbReference type="AlphaFoldDB" id="A0A376C2N1"/>
<name>A0A376C2N1_9FLAO</name>
<dbReference type="EMBL" id="UFTJ01000002">
    <property type="protein sequence ID" value="SSZ55755.1"/>
    <property type="molecule type" value="Genomic_DNA"/>
</dbReference>
<organism evidence="1 3">
    <name type="scientific">Bergeyella zoohelcum</name>
    <dbReference type="NCBI Taxonomy" id="1015"/>
    <lineage>
        <taxon>Bacteria</taxon>
        <taxon>Pseudomonadati</taxon>
        <taxon>Bacteroidota</taxon>
        <taxon>Flavobacteriia</taxon>
        <taxon>Flavobacteriales</taxon>
        <taxon>Weeksellaceae</taxon>
        <taxon>Bergeyella</taxon>
    </lineage>
</organism>
<evidence type="ECO:0000313" key="1">
    <source>
        <dbReference type="EMBL" id="SSZ55755.1"/>
    </source>
</evidence>
<gene>
    <name evidence="1" type="ORF">NCTC11661_01153</name>
    <name evidence="2" type="ORF">NCTC11661_01346</name>
</gene>
<dbReference type="Proteomes" id="UP000255515">
    <property type="component" value="Unassembled WGS sequence"/>
</dbReference>
<evidence type="ECO:0000313" key="2">
    <source>
        <dbReference type="EMBL" id="SSZ55947.1"/>
    </source>
</evidence>
<proteinExistence type="predicted"/>
<evidence type="ECO:0000313" key="3">
    <source>
        <dbReference type="Proteomes" id="UP000255515"/>
    </source>
</evidence>
<reference evidence="1 3" key="1">
    <citation type="submission" date="2018-06" db="EMBL/GenBank/DDBJ databases">
        <authorList>
            <consortium name="Pathogen Informatics"/>
            <person name="Doyle S."/>
        </authorList>
    </citation>
    <scope>NUCLEOTIDE SEQUENCE [LARGE SCALE GENOMIC DNA]</scope>
    <source>
        <strain evidence="1 3">NCTC11661</strain>
    </source>
</reference>
<protein>
    <submittedName>
        <fullName evidence="1">Uncharacterized protein</fullName>
    </submittedName>
</protein>
<sequence length="89" mass="10026">MLQHKPNGNKKIAQPTSKIYNAASIALHRLQGMNRVVEVKIVIEGTFIKVFTTFPFGRVPLNTIVLSSNSPSMPWMMMKTMNSMPHNNL</sequence>
<dbReference type="EMBL" id="UFTJ01000002">
    <property type="protein sequence ID" value="SSZ55947.1"/>
    <property type="molecule type" value="Genomic_DNA"/>
</dbReference>
<accession>A0A376C2N1</accession>